<feature type="active site" description="Phosphoserine intermediate" evidence="13">
    <location>
        <position position="107"/>
    </location>
</feature>
<dbReference type="GO" id="GO:0005524">
    <property type="term" value="F:ATP binding"/>
    <property type="evidence" value="ECO:0007669"/>
    <property type="project" value="UniProtKB-UniRule"/>
</dbReference>
<gene>
    <name evidence="13 16" type="primary">cysC</name>
    <name evidence="16" type="ORF">HT102_12840</name>
</gene>
<keyword evidence="17" id="KW-1185">Reference proteome</keyword>
<evidence type="ECO:0000256" key="11">
    <source>
        <dbReference type="ARBA" id="ARBA00031393"/>
    </source>
</evidence>
<dbReference type="GO" id="GO:0000103">
    <property type="term" value="P:sulfate assimilation"/>
    <property type="evidence" value="ECO:0007669"/>
    <property type="project" value="UniProtKB-UniRule"/>
</dbReference>
<evidence type="ECO:0000256" key="2">
    <source>
        <dbReference type="ARBA" id="ARBA00002632"/>
    </source>
</evidence>
<comment type="caution">
    <text evidence="16">The sequence shown here is derived from an EMBL/GenBank/DDBJ whole genome shotgun (WGS) entry which is preliminary data.</text>
</comment>
<evidence type="ECO:0000256" key="10">
    <source>
        <dbReference type="ARBA" id="ARBA00029724"/>
    </source>
</evidence>
<dbReference type="Proteomes" id="UP000642993">
    <property type="component" value="Unassembled WGS sequence"/>
</dbReference>
<dbReference type="EMBL" id="JACYWE010000008">
    <property type="protein sequence ID" value="MBD8507368.1"/>
    <property type="molecule type" value="Genomic_DNA"/>
</dbReference>
<feature type="binding site" evidence="13">
    <location>
        <begin position="33"/>
        <end position="40"/>
    </location>
    <ligand>
        <name>ATP</name>
        <dbReference type="ChEBI" id="CHEBI:30616"/>
    </ligand>
</feature>
<evidence type="ECO:0000256" key="3">
    <source>
        <dbReference type="ARBA" id="ARBA00004806"/>
    </source>
</evidence>
<dbReference type="SUPFAM" id="SSF52540">
    <property type="entry name" value="P-loop containing nucleoside triphosphate hydrolases"/>
    <property type="match status" value="1"/>
</dbReference>
<accession>A0A927JDK2</accession>
<dbReference type="NCBIfam" id="NF003013">
    <property type="entry name" value="PRK03846.1"/>
    <property type="match status" value="1"/>
</dbReference>
<evidence type="ECO:0000256" key="9">
    <source>
        <dbReference type="ARBA" id="ARBA00022840"/>
    </source>
</evidence>
<evidence type="ECO:0000256" key="5">
    <source>
        <dbReference type="ARBA" id="ARBA00012121"/>
    </source>
</evidence>
<evidence type="ECO:0000256" key="8">
    <source>
        <dbReference type="ARBA" id="ARBA00022777"/>
    </source>
</evidence>
<evidence type="ECO:0000259" key="15">
    <source>
        <dbReference type="Pfam" id="PF01583"/>
    </source>
</evidence>
<evidence type="ECO:0000256" key="4">
    <source>
        <dbReference type="ARBA" id="ARBA00007008"/>
    </source>
</evidence>
<dbReference type="RefSeq" id="WP_192039837.1">
    <property type="nucleotide sequence ID" value="NZ_JACYWE010000008.1"/>
</dbReference>
<sequence>MSDSLRTASLQWHDARIDRHRRISTGMTVWITGLSGAGKSTLACELERALIEAGQPAYRLDGDNMRHGLNADLGFTMTDRSENIRRLAEVSRLFADSGTVAIVAAISPLRADRELARATHEEDGLPFWEIYMDTALAVCEQRDPKGLYRRARAGDIPNFTGIDHAYEPPLAPEATFANDAREPATIAAELSAAVLARLSSLR</sequence>
<evidence type="ECO:0000256" key="1">
    <source>
        <dbReference type="ARBA" id="ARBA00001823"/>
    </source>
</evidence>
<dbReference type="EC" id="2.7.1.25" evidence="5 13"/>
<dbReference type="PANTHER" id="PTHR11055:SF1">
    <property type="entry name" value="PAPS SYNTHETASE, ISOFORM D"/>
    <property type="match status" value="1"/>
</dbReference>
<comment type="catalytic activity">
    <reaction evidence="1 13 14">
        <text>adenosine 5'-phosphosulfate + ATP = 3'-phosphoadenylyl sulfate + ADP + H(+)</text>
        <dbReference type="Rhea" id="RHEA:24152"/>
        <dbReference type="ChEBI" id="CHEBI:15378"/>
        <dbReference type="ChEBI" id="CHEBI:30616"/>
        <dbReference type="ChEBI" id="CHEBI:58243"/>
        <dbReference type="ChEBI" id="CHEBI:58339"/>
        <dbReference type="ChEBI" id="CHEBI:456216"/>
        <dbReference type="EC" id="2.7.1.25"/>
    </reaction>
</comment>
<reference evidence="16" key="1">
    <citation type="submission" date="2020-09" db="EMBL/GenBank/DDBJ databases">
        <title>Hoyosella lacisalsi sp. nov., a halotolerant actinobacterium isolated from soil of Lake Gudzhirganskoe.</title>
        <authorList>
            <person name="Yang Q."/>
            <person name="Guo P.Y."/>
            <person name="Liu S.W."/>
            <person name="Li F.N."/>
            <person name="Sun C.H."/>
        </authorList>
    </citation>
    <scope>NUCLEOTIDE SEQUENCE</scope>
    <source>
        <strain evidence="16">G463</strain>
    </source>
</reference>
<dbReference type="PANTHER" id="PTHR11055">
    <property type="entry name" value="BIFUNCTIONAL 3'-PHOSPHOADENOSINE 5'-PHOSPHOSULFATE SYNTHASE"/>
    <property type="match status" value="1"/>
</dbReference>
<comment type="pathway">
    <text evidence="3 13 14">Sulfur metabolism; hydrogen sulfide biosynthesis; sulfite from sulfate: step 2/3.</text>
</comment>
<name>A0A927JDK2_9ACTN</name>
<dbReference type="GO" id="GO:0070814">
    <property type="term" value="P:hydrogen sulfide biosynthetic process"/>
    <property type="evidence" value="ECO:0007669"/>
    <property type="project" value="UniProtKB-UniRule"/>
</dbReference>
<dbReference type="GO" id="GO:0004020">
    <property type="term" value="F:adenylylsulfate kinase activity"/>
    <property type="evidence" value="ECO:0007669"/>
    <property type="project" value="UniProtKB-UniRule"/>
</dbReference>
<evidence type="ECO:0000256" key="12">
    <source>
        <dbReference type="ARBA" id="ARBA00031464"/>
    </source>
</evidence>
<comment type="function">
    <text evidence="2 13 14">Catalyzes the synthesis of activated sulfate.</text>
</comment>
<proteinExistence type="inferred from homology"/>
<evidence type="ECO:0000256" key="7">
    <source>
        <dbReference type="ARBA" id="ARBA00022741"/>
    </source>
</evidence>
<keyword evidence="6 13" id="KW-0808">Transferase</keyword>
<dbReference type="CDD" id="cd02027">
    <property type="entry name" value="APSK"/>
    <property type="match status" value="1"/>
</dbReference>
<keyword evidence="7 13" id="KW-0547">Nucleotide-binding</keyword>
<dbReference type="HAMAP" id="MF_00065">
    <property type="entry name" value="Adenylyl_sulf_kinase"/>
    <property type="match status" value="1"/>
</dbReference>
<dbReference type="NCBIfam" id="TIGR00455">
    <property type="entry name" value="apsK"/>
    <property type="match status" value="1"/>
</dbReference>
<protein>
    <recommendedName>
        <fullName evidence="5 13">Adenylyl-sulfate kinase</fullName>
        <ecNumber evidence="5 13">2.7.1.25</ecNumber>
    </recommendedName>
    <alternativeName>
        <fullName evidence="11 13">APS kinase</fullName>
    </alternativeName>
    <alternativeName>
        <fullName evidence="12 13">ATP adenosine-5'-phosphosulfate 3'-phosphotransferase</fullName>
    </alternativeName>
    <alternativeName>
        <fullName evidence="10 13">Adenosine-5'-phosphosulfate kinase</fullName>
    </alternativeName>
</protein>
<dbReference type="InterPro" id="IPR059117">
    <property type="entry name" value="APS_kinase_dom"/>
</dbReference>
<dbReference type="InterPro" id="IPR027417">
    <property type="entry name" value="P-loop_NTPase"/>
</dbReference>
<evidence type="ECO:0000256" key="13">
    <source>
        <dbReference type="HAMAP-Rule" id="MF_00065"/>
    </source>
</evidence>
<evidence type="ECO:0000313" key="16">
    <source>
        <dbReference type="EMBL" id="MBD8507368.1"/>
    </source>
</evidence>
<evidence type="ECO:0000256" key="14">
    <source>
        <dbReference type="RuleBase" id="RU004347"/>
    </source>
</evidence>
<keyword evidence="13" id="KW-0597">Phosphoprotein</keyword>
<keyword evidence="8 13" id="KW-0418">Kinase</keyword>
<dbReference type="InterPro" id="IPR002891">
    <property type="entry name" value="APS"/>
</dbReference>
<comment type="similarity">
    <text evidence="4 13 14">Belongs to the APS kinase family.</text>
</comment>
<feature type="domain" description="APS kinase" evidence="15">
    <location>
        <begin position="26"/>
        <end position="174"/>
    </location>
</feature>
<dbReference type="Gene3D" id="3.40.50.300">
    <property type="entry name" value="P-loop containing nucleotide triphosphate hydrolases"/>
    <property type="match status" value="1"/>
</dbReference>
<keyword evidence="9 13" id="KW-0067">ATP-binding</keyword>
<evidence type="ECO:0000313" key="17">
    <source>
        <dbReference type="Proteomes" id="UP000642993"/>
    </source>
</evidence>
<dbReference type="Pfam" id="PF01583">
    <property type="entry name" value="APS_kinase"/>
    <property type="match status" value="1"/>
</dbReference>
<dbReference type="AlphaFoldDB" id="A0A927JDK2"/>
<organism evidence="16 17">
    <name type="scientific">Lolliginicoccus lacisalsi</name>
    <dbReference type="NCBI Taxonomy" id="2742202"/>
    <lineage>
        <taxon>Bacteria</taxon>
        <taxon>Bacillati</taxon>
        <taxon>Actinomycetota</taxon>
        <taxon>Actinomycetes</taxon>
        <taxon>Mycobacteriales</taxon>
        <taxon>Hoyosellaceae</taxon>
        <taxon>Lolliginicoccus</taxon>
    </lineage>
</organism>
<evidence type="ECO:0000256" key="6">
    <source>
        <dbReference type="ARBA" id="ARBA00022679"/>
    </source>
</evidence>